<comment type="catalytic activity">
    <reaction evidence="1">
        <text>Thiol-dependent hydrolysis of ester, thioester, amide, peptide and isopeptide bonds formed by the C-terminal Gly of ubiquitin (a 76-residue protein attached to proteins as an intracellular targeting signal).</text>
        <dbReference type="EC" id="3.4.19.12"/>
    </reaction>
</comment>
<evidence type="ECO:0000256" key="5">
    <source>
        <dbReference type="ARBA" id="ARBA00022670"/>
    </source>
</evidence>
<keyword evidence="17" id="KW-1185">Reference proteome</keyword>
<evidence type="ECO:0000256" key="6">
    <source>
        <dbReference type="ARBA" id="ARBA00022786"/>
    </source>
</evidence>
<dbReference type="EMBL" id="VUJU01005178">
    <property type="protein sequence ID" value="KAF0752046.1"/>
    <property type="molecule type" value="Genomic_DNA"/>
</dbReference>
<evidence type="ECO:0000313" key="17">
    <source>
        <dbReference type="Proteomes" id="UP000478052"/>
    </source>
</evidence>
<keyword evidence="8" id="KW-0788">Thiol protease</keyword>
<dbReference type="PANTHER" id="PTHR24006">
    <property type="entry name" value="UBIQUITIN CARBOXYL-TERMINAL HYDROLASE"/>
    <property type="match status" value="1"/>
</dbReference>
<dbReference type="GO" id="GO:0016579">
    <property type="term" value="P:protein deubiquitination"/>
    <property type="evidence" value="ECO:0007669"/>
    <property type="project" value="InterPro"/>
</dbReference>
<dbReference type="GO" id="GO:0004843">
    <property type="term" value="F:cysteine-type deubiquitinase activity"/>
    <property type="evidence" value="ECO:0007669"/>
    <property type="project" value="UniProtKB-EC"/>
</dbReference>
<organism evidence="16 17">
    <name type="scientific">Aphis craccivora</name>
    <name type="common">Cowpea aphid</name>
    <dbReference type="NCBI Taxonomy" id="307492"/>
    <lineage>
        <taxon>Eukaryota</taxon>
        <taxon>Metazoa</taxon>
        <taxon>Ecdysozoa</taxon>
        <taxon>Arthropoda</taxon>
        <taxon>Hexapoda</taxon>
        <taxon>Insecta</taxon>
        <taxon>Pterygota</taxon>
        <taxon>Neoptera</taxon>
        <taxon>Paraneoptera</taxon>
        <taxon>Hemiptera</taxon>
        <taxon>Sternorrhyncha</taxon>
        <taxon>Aphidomorpha</taxon>
        <taxon>Aphidoidea</taxon>
        <taxon>Aphididae</taxon>
        <taxon>Aphidini</taxon>
        <taxon>Aphis</taxon>
        <taxon>Aphis</taxon>
    </lineage>
</organism>
<reference evidence="16 17" key="1">
    <citation type="submission" date="2019-08" db="EMBL/GenBank/DDBJ databases">
        <title>Whole genome of Aphis craccivora.</title>
        <authorList>
            <person name="Voronova N.V."/>
            <person name="Shulinski R.S."/>
            <person name="Bandarenka Y.V."/>
            <person name="Zhorov D.G."/>
            <person name="Warner D."/>
        </authorList>
    </citation>
    <scope>NUCLEOTIDE SEQUENCE [LARGE SCALE GENOMIC DNA]</scope>
    <source>
        <strain evidence="16">180601</strain>
        <tissue evidence="16">Whole Body</tissue>
    </source>
</reference>
<feature type="domain" description="USP" evidence="15">
    <location>
        <begin position="142"/>
        <end position="432"/>
    </location>
</feature>
<dbReference type="InterPro" id="IPR038765">
    <property type="entry name" value="Papain-like_cys_pep_sf"/>
</dbReference>
<dbReference type="PANTHER" id="PTHR24006:SF758">
    <property type="entry name" value="UBIQUITIN CARBOXYL-TERMINAL HYDROLASE 36"/>
    <property type="match status" value="1"/>
</dbReference>
<comment type="subcellular location">
    <subcellularLocation>
        <location evidence="2">Nucleus</location>
        <location evidence="2">Nucleolus</location>
    </subcellularLocation>
</comment>
<evidence type="ECO:0000256" key="8">
    <source>
        <dbReference type="ARBA" id="ARBA00022807"/>
    </source>
</evidence>
<dbReference type="AlphaFoldDB" id="A0A6G0YAJ7"/>
<evidence type="ECO:0000256" key="1">
    <source>
        <dbReference type="ARBA" id="ARBA00000707"/>
    </source>
</evidence>
<dbReference type="InterPro" id="IPR050164">
    <property type="entry name" value="Peptidase_C19"/>
</dbReference>
<dbReference type="GO" id="GO:0006508">
    <property type="term" value="P:proteolysis"/>
    <property type="evidence" value="ECO:0007669"/>
    <property type="project" value="UniProtKB-KW"/>
</dbReference>
<dbReference type="Proteomes" id="UP000478052">
    <property type="component" value="Unassembled WGS sequence"/>
</dbReference>
<dbReference type="PROSITE" id="PS00973">
    <property type="entry name" value="USP_2"/>
    <property type="match status" value="1"/>
</dbReference>
<dbReference type="InterPro" id="IPR028889">
    <property type="entry name" value="USP"/>
</dbReference>
<evidence type="ECO:0000256" key="4">
    <source>
        <dbReference type="ARBA" id="ARBA00012759"/>
    </source>
</evidence>
<evidence type="ECO:0000256" key="13">
    <source>
        <dbReference type="ARBA" id="ARBA00043009"/>
    </source>
</evidence>
<sequence>MTIRGVPSLAPFAGNITAEKHVWCTQRKSGFVGEKDTDLHDRSIQVTTGELVGYPKSTSGDRGDTGVASQASVPFTTGAETAVSQMDTQPSIVGGSSEQPLSSTMENLDTDIVPRLPKPRVVLYPLERVQLGWQDKQMAVGSGLALFHILVFANWLLNDATTSKKVSTKNILPAEFSKDCIVCMVRETFKLIQKQTGCSFKASLITNRLSLICKYLSLHRQEDAHEFLCYLMESMERCYLSVLGNSAKSLDDYSIETTPIHQIFSGYIRTEITCGDKCGYVSTTYQNFKDMILDIRESENINDALEKFFVTESLDGFTCEGCQRQGAADKMFAIEKAPNRYNYDMSGRQTKNCKPIKINRKIYLKLKDQPPLRYRLVSMVNHHGRTLDSGHYTTFGLTPYGYYCFNDSNVYQTNFKEHSKSTNSYIIFYELKPFENKTNKPPADDKPRANDIHVAKEE</sequence>
<evidence type="ECO:0000256" key="10">
    <source>
        <dbReference type="ARBA" id="ARBA00041300"/>
    </source>
</evidence>
<dbReference type="InterPro" id="IPR018200">
    <property type="entry name" value="USP_CS"/>
</dbReference>
<dbReference type="Pfam" id="PF00443">
    <property type="entry name" value="UCH"/>
    <property type="match status" value="1"/>
</dbReference>
<keyword evidence="7 16" id="KW-0378">Hydrolase</keyword>
<evidence type="ECO:0000256" key="7">
    <source>
        <dbReference type="ARBA" id="ARBA00022801"/>
    </source>
</evidence>
<dbReference type="InterPro" id="IPR001394">
    <property type="entry name" value="Peptidase_C19_UCH"/>
</dbReference>
<evidence type="ECO:0000256" key="9">
    <source>
        <dbReference type="ARBA" id="ARBA00039432"/>
    </source>
</evidence>
<dbReference type="GO" id="GO:0005829">
    <property type="term" value="C:cytosol"/>
    <property type="evidence" value="ECO:0007669"/>
    <property type="project" value="TreeGrafter"/>
</dbReference>
<evidence type="ECO:0000256" key="14">
    <source>
        <dbReference type="SAM" id="MobiDB-lite"/>
    </source>
</evidence>
<dbReference type="PROSITE" id="PS50235">
    <property type="entry name" value="USP_3"/>
    <property type="match status" value="1"/>
</dbReference>
<comment type="caution">
    <text evidence="16">The sequence shown here is derived from an EMBL/GenBank/DDBJ whole genome shotgun (WGS) entry which is preliminary data.</text>
</comment>
<dbReference type="Gene3D" id="3.90.70.10">
    <property type="entry name" value="Cysteine proteinases"/>
    <property type="match status" value="1"/>
</dbReference>
<accession>A0A6G0YAJ7</accession>
<evidence type="ECO:0000256" key="11">
    <source>
        <dbReference type="ARBA" id="ARBA00042154"/>
    </source>
</evidence>
<gene>
    <name evidence="16" type="ORF">FWK35_00024726</name>
</gene>
<dbReference type="EC" id="3.4.19.12" evidence="4"/>
<dbReference type="SUPFAM" id="SSF54001">
    <property type="entry name" value="Cysteine proteinases"/>
    <property type="match status" value="1"/>
</dbReference>
<feature type="region of interest" description="Disordered" evidence="14">
    <location>
        <begin position="436"/>
        <end position="458"/>
    </location>
</feature>
<dbReference type="GO" id="GO:0042981">
    <property type="term" value="P:regulation of apoptotic process"/>
    <property type="evidence" value="ECO:0007669"/>
    <property type="project" value="TreeGrafter"/>
</dbReference>
<evidence type="ECO:0000256" key="12">
    <source>
        <dbReference type="ARBA" id="ARBA00042420"/>
    </source>
</evidence>
<evidence type="ECO:0000256" key="3">
    <source>
        <dbReference type="ARBA" id="ARBA00009085"/>
    </source>
</evidence>
<dbReference type="GO" id="GO:0005730">
    <property type="term" value="C:nucleolus"/>
    <property type="evidence" value="ECO:0007669"/>
    <property type="project" value="UniProtKB-SubCell"/>
</dbReference>
<keyword evidence="5" id="KW-0645">Protease</keyword>
<keyword evidence="6" id="KW-0833">Ubl conjugation pathway</keyword>
<evidence type="ECO:0000313" key="16">
    <source>
        <dbReference type="EMBL" id="KAF0752046.1"/>
    </source>
</evidence>
<proteinExistence type="inferred from homology"/>
<dbReference type="OrthoDB" id="420187at2759"/>
<evidence type="ECO:0000259" key="15">
    <source>
        <dbReference type="PROSITE" id="PS50235"/>
    </source>
</evidence>
<comment type="similarity">
    <text evidence="3">Belongs to the peptidase C19 family.</text>
</comment>
<name>A0A6G0YAJ7_APHCR</name>
<protein>
    <recommendedName>
        <fullName evidence="9">Ubiquitin carboxyl-terminal hydrolase 36</fullName>
        <ecNumber evidence="4">3.4.19.12</ecNumber>
    </recommendedName>
    <alternativeName>
        <fullName evidence="12">Deubiquitinating enzyme 36</fullName>
    </alternativeName>
    <alternativeName>
        <fullName evidence="11">Protein scrawny</fullName>
    </alternativeName>
    <alternativeName>
        <fullName evidence="10">Ubiquitin thioesterase 36</fullName>
    </alternativeName>
    <alternativeName>
        <fullName evidence="13">Ubiquitin-specific-processing protease 36</fullName>
    </alternativeName>
</protein>
<evidence type="ECO:0000256" key="2">
    <source>
        <dbReference type="ARBA" id="ARBA00004604"/>
    </source>
</evidence>